<sequence>MSPDTDAVLTFAGFILAAVPVALVLWVARGVVRLSNGGADDVVTLIAVGVPVGGYLTALVLAIRSSGPTFYYPLIVLGAFAVCFVGIVAVFAVASRGSSTRPAPKRRRAGE</sequence>
<evidence type="ECO:0000313" key="2">
    <source>
        <dbReference type="EMBL" id="OHV05661.1"/>
    </source>
</evidence>
<evidence type="ECO:0000313" key="3">
    <source>
        <dbReference type="Proteomes" id="UP000179734"/>
    </source>
</evidence>
<name>A0A1S1NLX6_9MYCO</name>
<dbReference type="RefSeq" id="WP_071022512.1">
    <property type="nucleotide sequence ID" value="NZ_MLQM01000014.1"/>
</dbReference>
<proteinExistence type="predicted"/>
<reference evidence="2 3" key="1">
    <citation type="submission" date="2016-10" db="EMBL/GenBank/DDBJ databases">
        <title>Genome sequence of Mycobacterium talmonii.</title>
        <authorList>
            <person name="Greninger A.L."/>
            <person name="Elliott B."/>
            <person name="Vasireddy S."/>
            <person name="Vasireddy R."/>
        </authorList>
    </citation>
    <scope>NUCLEOTIDE SEQUENCE [LARGE SCALE GENOMIC DNA]</scope>
    <source>
        <strain evidence="3">NE-TNMC-100812</strain>
    </source>
</reference>
<comment type="caution">
    <text evidence="2">The sequence shown here is derived from an EMBL/GenBank/DDBJ whole genome shotgun (WGS) entry which is preliminary data.</text>
</comment>
<evidence type="ECO:0000256" key="1">
    <source>
        <dbReference type="SAM" id="Phobius"/>
    </source>
</evidence>
<keyword evidence="1" id="KW-0472">Membrane</keyword>
<gene>
    <name evidence="2" type="ORF">BKN37_04940</name>
</gene>
<dbReference type="EMBL" id="MLQM01000014">
    <property type="protein sequence ID" value="OHV05661.1"/>
    <property type="molecule type" value="Genomic_DNA"/>
</dbReference>
<feature type="transmembrane region" description="Helical" evidence="1">
    <location>
        <begin position="42"/>
        <end position="63"/>
    </location>
</feature>
<accession>A0A1S1NLX6</accession>
<feature type="transmembrane region" description="Helical" evidence="1">
    <location>
        <begin position="7"/>
        <end position="27"/>
    </location>
</feature>
<dbReference type="Proteomes" id="UP000179734">
    <property type="component" value="Unassembled WGS sequence"/>
</dbReference>
<keyword evidence="3" id="KW-1185">Reference proteome</keyword>
<feature type="transmembrane region" description="Helical" evidence="1">
    <location>
        <begin position="70"/>
        <end position="94"/>
    </location>
</feature>
<dbReference type="AlphaFoldDB" id="A0A1S1NLX6"/>
<protein>
    <submittedName>
        <fullName evidence="2">Uncharacterized protein</fullName>
    </submittedName>
</protein>
<keyword evidence="1" id="KW-0812">Transmembrane</keyword>
<keyword evidence="1" id="KW-1133">Transmembrane helix</keyword>
<organism evidence="2 3">
    <name type="scientific">Mycobacterium talmoniae</name>
    <dbReference type="NCBI Taxonomy" id="1858794"/>
    <lineage>
        <taxon>Bacteria</taxon>
        <taxon>Bacillati</taxon>
        <taxon>Actinomycetota</taxon>
        <taxon>Actinomycetes</taxon>
        <taxon>Mycobacteriales</taxon>
        <taxon>Mycobacteriaceae</taxon>
        <taxon>Mycobacterium</taxon>
    </lineage>
</organism>